<feature type="compositionally biased region" description="Basic and acidic residues" evidence="4">
    <location>
        <begin position="724"/>
        <end position="740"/>
    </location>
</feature>
<dbReference type="PANTHER" id="PTHR43392:SF2">
    <property type="entry name" value="AAA-TYPE ATPASE FAMILY PROTEIN _ ANKYRIN REPEAT FAMILY PROTEIN"/>
    <property type="match status" value="1"/>
</dbReference>
<evidence type="ECO:0000313" key="6">
    <source>
        <dbReference type="EMBL" id="KAK0724583.1"/>
    </source>
</evidence>
<feature type="domain" description="AAA+ ATPase" evidence="5">
    <location>
        <begin position="786"/>
        <end position="920"/>
    </location>
</feature>
<evidence type="ECO:0000256" key="4">
    <source>
        <dbReference type="SAM" id="MobiDB-lite"/>
    </source>
</evidence>
<dbReference type="GO" id="GO:0005524">
    <property type="term" value="F:ATP binding"/>
    <property type="evidence" value="ECO:0007669"/>
    <property type="project" value="UniProtKB-KW"/>
</dbReference>
<keyword evidence="2" id="KW-0547">Nucleotide-binding</keyword>
<dbReference type="InterPro" id="IPR000641">
    <property type="entry name" value="CbxX/CfxQ"/>
</dbReference>
<dbReference type="InterPro" id="IPR041627">
    <property type="entry name" value="AAA_lid_6"/>
</dbReference>
<feature type="domain" description="AAA+ ATPase" evidence="5">
    <location>
        <begin position="229"/>
        <end position="348"/>
    </location>
</feature>
<feature type="non-terminal residue" evidence="6">
    <location>
        <position position="1"/>
    </location>
</feature>
<dbReference type="Gene3D" id="3.40.50.300">
    <property type="entry name" value="P-loop containing nucleotide triphosphate hydrolases"/>
    <property type="match status" value="3"/>
</dbReference>
<dbReference type="Proteomes" id="UP001172102">
    <property type="component" value="Unassembled WGS sequence"/>
</dbReference>
<dbReference type="InterPro" id="IPR003593">
    <property type="entry name" value="AAA+_ATPase"/>
</dbReference>
<reference evidence="6" key="1">
    <citation type="submission" date="2023-06" db="EMBL/GenBank/DDBJ databases">
        <title>Genome-scale phylogeny and comparative genomics of the fungal order Sordariales.</title>
        <authorList>
            <consortium name="Lawrence Berkeley National Laboratory"/>
            <person name="Hensen N."/>
            <person name="Bonometti L."/>
            <person name="Westerberg I."/>
            <person name="Brannstrom I.O."/>
            <person name="Guillou S."/>
            <person name="Cros-Aarteil S."/>
            <person name="Calhoun S."/>
            <person name="Haridas S."/>
            <person name="Kuo A."/>
            <person name="Mondo S."/>
            <person name="Pangilinan J."/>
            <person name="Riley R."/>
            <person name="Labutti K."/>
            <person name="Andreopoulos B."/>
            <person name="Lipzen A."/>
            <person name="Chen C."/>
            <person name="Yanf M."/>
            <person name="Daum C."/>
            <person name="Ng V."/>
            <person name="Clum A."/>
            <person name="Steindorff A."/>
            <person name="Ohm R."/>
            <person name="Martin F."/>
            <person name="Silar P."/>
            <person name="Natvig D."/>
            <person name="Lalanne C."/>
            <person name="Gautier V."/>
            <person name="Ament-Velasquez S.L."/>
            <person name="Kruys A."/>
            <person name="Hutchinson M.I."/>
            <person name="Powell A.J."/>
            <person name="Barry K."/>
            <person name="Miller A.N."/>
            <person name="Grigoriev I.V."/>
            <person name="Debuchy R."/>
            <person name="Gladieux P."/>
            <person name="Thoren M.H."/>
            <person name="Johannesson H."/>
        </authorList>
    </citation>
    <scope>NUCLEOTIDE SEQUENCE</scope>
    <source>
        <strain evidence="6">SMH4607-1</strain>
    </source>
</reference>
<comment type="caution">
    <text evidence="6">The sequence shown here is derived from an EMBL/GenBank/DDBJ whole genome shotgun (WGS) entry which is preliminary data.</text>
</comment>
<feature type="compositionally biased region" description="Polar residues" evidence="4">
    <location>
        <begin position="65"/>
        <end position="74"/>
    </location>
</feature>
<feature type="region of interest" description="Disordered" evidence="4">
    <location>
        <begin position="1"/>
        <end position="186"/>
    </location>
</feature>
<keyword evidence="7" id="KW-1185">Reference proteome</keyword>
<feature type="compositionally biased region" description="Basic and acidic residues" evidence="4">
    <location>
        <begin position="166"/>
        <end position="186"/>
    </location>
</feature>
<evidence type="ECO:0000256" key="3">
    <source>
        <dbReference type="ARBA" id="ARBA00022840"/>
    </source>
</evidence>
<dbReference type="SMART" id="SM00382">
    <property type="entry name" value="AAA"/>
    <property type="match status" value="3"/>
</dbReference>
<evidence type="ECO:0000256" key="1">
    <source>
        <dbReference type="ARBA" id="ARBA00010378"/>
    </source>
</evidence>
<evidence type="ECO:0000256" key="2">
    <source>
        <dbReference type="ARBA" id="ARBA00022741"/>
    </source>
</evidence>
<dbReference type="GO" id="GO:0016887">
    <property type="term" value="F:ATP hydrolysis activity"/>
    <property type="evidence" value="ECO:0007669"/>
    <property type="project" value="InterPro"/>
</dbReference>
<proteinExistence type="inferred from homology"/>
<dbReference type="PRINTS" id="PR00819">
    <property type="entry name" value="CBXCFQXSUPER"/>
</dbReference>
<evidence type="ECO:0000259" key="5">
    <source>
        <dbReference type="SMART" id="SM00382"/>
    </source>
</evidence>
<feature type="compositionally biased region" description="Polar residues" evidence="4">
    <location>
        <begin position="87"/>
        <end position="105"/>
    </location>
</feature>
<feature type="compositionally biased region" description="Low complexity" evidence="4">
    <location>
        <begin position="37"/>
        <end position="64"/>
    </location>
</feature>
<dbReference type="EMBL" id="JAUKUA010000002">
    <property type="protein sequence ID" value="KAK0724583.1"/>
    <property type="molecule type" value="Genomic_DNA"/>
</dbReference>
<dbReference type="FunFam" id="3.40.50.300:FF:000216">
    <property type="entry name" value="Type VII secretion ATPase EccA"/>
    <property type="match status" value="2"/>
</dbReference>
<organism evidence="6 7">
    <name type="scientific">Lasiosphaeris hirsuta</name>
    <dbReference type="NCBI Taxonomy" id="260670"/>
    <lineage>
        <taxon>Eukaryota</taxon>
        <taxon>Fungi</taxon>
        <taxon>Dikarya</taxon>
        <taxon>Ascomycota</taxon>
        <taxon>Pezizomycotina</taxon>
        <taxon>Sordariomycetes</taxon>
        <taxon>Sordariomycetidae</taxon>
        <taxon>Sordariales</taxon>
        <taxon>Lasiosphaeriaceae</taxon>
        <taxon>Lasiosphaeris</taxon>
    </lineage>
</organism>
<dbReference type="Pfam" id="PF00004">
    <property type="entry name" value="AAA"/>
    <property type="match status" value="3"/>
</dbReference>
<keyword evidence="6" id="KW-0378">Hydrolase</keyword>
<feature type="domain" description="AAA+ ATPase" evidence="5">
    <location>
        <begin position="509"/>
        <end position="649"/>
    </location>
</feature>
<dbReference type="PANTHER" id="PTHR43392">
    <property type="entry name" value="AAA-TYPE ATPASE FAMILY PROTEIN / ANKYRIN REPEAT FAMILY PROTEIN"/>
    <property type="match status" value="1"/>
</dbReference>
<dbReference type="InterPro" id="IPR003959">
    <property type="entry name" value="ATPase_AAA_core"/>
</dbReference>
<protein>
    <submittedName>
        <fullName evidence="6">P-loop containing nucleoside triphosphate hydrolase protein</fullName>
    </submittedName>
</protein>
<sequence>MTKLYLSPELVVSAEPSSPGTRSATSLSVQSDAPIRSGTPNSLLPLSSLSPSPSATRSTTPVSSGSSAPTSVFPSPSLRPEADKTESPSINESQLLPSSEHSASESAFRIALAAHQPTPVSPSEAESNAESEVDPEPSPPEPNPDDTEEPSAPPKPEVTEFPHCNKPFDAKPSEAAREWNRRKAENKEKNSVIDELMGYVGLESVKRQFLDIKSNVDICKQQGRALNKERFNIVFQGNPGTGKTTIARLYAKFLHSIGVIGSSKLKETSGIKLCTKGSTGVKRMFKKMLRREGGGILFVDEAYQLTAPYTDGLGRQALDIVLTTMENEIGKIAAIFVGYRDEMESFYEHNPGLSSRIPYSMSFSDFTDAELWQILHDNINTQYGGKMKVEDGMDGLYMRVAVRRLAQARGNRGFGNARAVENLLGVISKRQTRRIAREKREGKTPDLFLFTREDMLGPEPYYAGHKSKAWASLQTLIGLESVKECVEGMLRMTQLNYRRELAEIKPFQFSLNQLFVGAPGTGKTTVAKLYGQILAEIGLLSRGDVVLKTPADFIGECLGKSEAKTRKILEATVGKVLVIDEAYMLDSGDGGKDQDKFRTAVIDTLVAMVQGVPGEDRCIILVGYEDKMIDMFHNVNPGLSRRFPIANPFRFENFSLPQLMDILEKKMGEQDLEGTPETMRTARDVLERSLTRPNFPNAGEIDILLSIAKVRYERRQALQPPEEQDFHGKLEPEDFDKDYTRGTKSHVNTLQELDGRVHQSIIEKLATYQAQSLGARRHGLKPRDQVPTNFVFKGPAGTGKTTTAEHMGKLYYNMGFLATPDVISCSAGELIGKFVGHTGPQTRRILQKAIGKVLFIDEAFRLCYGGEFAAQAVDEIIQFLTRPSNAGRIVVILAGYKRDMDLLMTMFPALSGLFHEDISFEVLEPAECITLLLRELRLKSVPIEPDFLTDPADPGYIKASRLFNSLRAMPDWASARDIKEVAKWIVNKFLEQSSHQDIQVVRAVTMQQVHDCIFKLIVHKRSRLLTLKVNANAALPTQPPIAS</sequence>
<name>A0AA40AZ15_9PEZI</name>
<dbReference type="AlphaFoldDB" id="A0AA40AZ15"/>
<keyword evidence="3" id="KW-0067">ATP-binding</keyword>
<gene>
    <name evidence="6" type="ORF">B0H67DRAFT_479598</name>
</gene>
<dbReference type="CDD" id="cd00009">
    <property type="entry name" value="AAA"/>
    <property type="match status" value="3"/>
</dbReference>
<accession>A0AA40AZ15</accession>
<dbReference type="FunFam" id="1.10.8.60:FF:000160">
    <property type="entry name" value="WGS project CABT00000000 data, contig 2.55"/>
    <property type="match status" value="1"/>
</dbReference>
<dbReference type="InterPro" id="IPR050773">
    <property type="entry name" value="CbxX/CfxQ_RuBisCO_ESX"/>
</dbReference>
<dbReference type="InterPro" id="IPR027417">
    <property type="entry name" value="P-loop_NTPase"/>
</dbReference>
<evidence type="ECO:0000313" key="7">
    <source>
        <dbReference type="Proteomes" id="UP001172102"/>
    </source>
</evidence>
<comment type="similarity">
    <text evidence="1">Belongs to the CbxX/CfxQ family.</text>
</comment>
<dbReference type="SUPFAM" id="SSF52540">
    <property type="entry name" value="P-loop containing nucleoside triphosphate hydrolases"/>
    <property type="match status" value="3"/>
</dbReference>
<dbReference type="Pfam" id="PF17866">
    <property type="entry name" value="AAA_lid_6"/>
    <property type="match status" value="1"/>
</dbReference>
<feature type="region of interest" description="Disordered" evidence="4">
    <location>
        <begin position="718"/>
        <end position="740"/>
    </location>
</feature>
<feature type="compositionally biased region" description="Polar residues" evidence="4">
    <location>
        <begin position="15"/>
        <end position="31"/>
    </location>
</feature>
<dbReference type="Gene3D" id="1.10.8.60">
    <property type="match status" value="2"/>
</dbReference>